<organism evidence="2 3">
    <name type="scientific">Chitinophaga lutea</name>
    <dbReference type="NCBI Taxonomy" id="2488634"/>
    <lineage>
        <taxon>Bacteria</taxon>
        <taxon>Pseudomonadati</taxon>
        <taxon>Bacteroidota</taxon>
        <taxon>Chitinophagia</taxon>
        <taxon>Chitinophagales</taxon>
        <taxon>Chitinophagaceae</taxon>
        <taxon>Chitinophaga</taxon>
    </lineage>
</organism>
<evidence type="ECO:0000313" key="2">
    <source>
        <dbReference type="EMBL" id="RPE08154.1"/>
    </source>
</evidence>
<sequence>MMRDLYIRKLEDIFNRIYLGYGSSVEPSLGFGGGGVLLFLLYYGKLCPSDLLMEFTYTVAESTFKKCEDARNSVKGAYFTGAAGTVAAFENITANRLLDTDVHEVFRDVDQAVYQRITNFDLQKPRPGAKDELIEYGIYMQCRQNSRLAPRGTINYLQKVAALISVVDYIGLLVDGTANINSKNINRICAYLIFLHRVSRQKVYPEICAGIMQRILGLVERFLADSRNLKRGIPTCLVYGIAAVQPRHTSPALTGIIDANLINPNPAGGLLNNIVDIQQLNRLYWSTQEADFRSNAALQIAALEDRVKGNLSRKEMGLAGLSGLGLCMLSYLDRECLAWDSVLCV</sequence>
<accession>A0A3N4Q8V8</accession>
<keyword evidence="1" id="KW-0812">Transmembrane</keyword>
<evidence type="ECO:0008006" key="4">
    <source>
        <dbReference type="Google" id="ProtNLM"/>
    </source>
</evidence>
<evidence type="ECO:0000313" key="3">
    <source>
        <dbReference type="Proteomes" id="UP000278351"/>
    </source>
</evidence>
<proteinExistence type="predicted"/>
<dbReference type="EMBL" id="RPDH01000002">
    <property type="protein sequence ID" value="RPE08154.1"/>
    <property type="molecule type" value="Genomic_DNA"/>
</dbReference>
<evidence type="ECO:0000256" key="1">
    <source>
        <dbReference type="SAM" id="Phobius"/>
    </source>
</evidence>
<gene>
    <name evidence="2" type="ORF">EGT74_13885</name>
</gene>
<keyword evidence="1" id="KW-1133">Transmembrane helix</keyword>
<comment type="caution">
    <text evidence="2">The sequence shown here is derived from an EMBL/GenBank/DDBJ whole genome shotgun (WGS) entry which is preliminary data.</text>
</comment>
<name>A0A3N4Q8V8_9BACT</name>
<keyword evidence="3" id="KW-1185">Reference proteome</keyword>
<reference evidence="2 3" key="1">
    <citation type="submission" date="2018-11" db="EMBL/GenBank/DDBJ databases">
        <title>Chitinophaga lutea sp.nov., isolate from arsenic contaminated soil.</title>
        <authorList>
            <person name="Zong Y."/>
        </authorList>
    </citation>
    <scope>NUCLEOTIDE SEQUENCE [LARGE SCALE GENOMIC DNA]</scope>
    <source>
        <strain evidence="2 3">ZY74</strain>
    </source>
</reference>
<keyword evidence="1" id="KW-0472">Membrane</keyword>
<feature type="transmembrane region" description="Helical" evidence="1">
    <location>
        <begin position="21"/>
        <end position="43"/>
    </location>
</feature>
<dbReference type="Proteomes" id="UP000278351">
    <property type="component" value="Unassembled WGS sequence"/>
</dbReference>
<protein>
    <recommendedName>
        <fullName evidence="4">Lanthionine synthetase C family protein</fullName>
    </recommendedName>
</protein>
<dbReference type="AlphaFoldDB" id="A0A3N4Q8V8"/>